<dbReference type="Proteomes" id="UP000614216">
    <property type="component" value="Unassembled WGS sequence"/>
</dbReference>
<dbReference type="SUPFAM" id="SSF111384">
    <property type="entry name" value="OmpH-like"/>
    <property type="match status" value="1"/>
</dbReference>
<name>A0A937G1B3_9BACT</name>
<dbReference type="SMART" id="SM00935">
    <property type="entry name" value="OmpH"/>
    <property type="match status" value="1"/>
</dbReference>
<dbReference type="Pfam" id="PF03938">
    <property type="entry name" value="OmpH"/>
    <property type="match status" value="1"/>
</dbReference>
<dbReference type="Gene3D" id="3.30.910.20">
    <property type="entry name" value="Skp domain"/>
    <property type="match status" value="1"/>
</dbReference>
<evidence type="ECO:0000256" key="3">
    <source>
        <dbReference type="SAM" id="Coils"/>
    </source>
</evidence>
<reference evidence="5" key="1">
    <citation type="submission" date="2021-01" db="EMBL/GenBank/DDBJ databases">
        <title>Fulvivirga kasyanovii gen. nov., sp nov., a novel member of the phylum Bacteroidetes isolated from seawater in a mussel farm.</title>
        <authorList>
            <person name="Zhao L.-H."/>
            <person name="Wang Z.-J."/>
        </authorList>
    </citation>
    <scope>NUCLEOTIDE SEQUENCE</scope>
    <source>
        <strain evidence="5">29W222</strain>
    </source>
</reference>
<keyword evidence="3" id="KW-0175">Coiled coil</keyword>
<keyword evidence="4" id="KW-0472">Membrane</keyword>
<accession>A0A937G1B3</accession>
<dbReference type="PANTHER" id="PTHR35089:SF1">
    <property type="entry name" value="CHAPERONE PROTEIN SKP"/>
    <property type="match status" value="1"/>
</dbReference>
<feature type="transmembrane region" description="Helical" evidence="4">
    <location>
        <begin position="6"/>
        <end position="24"/>
    </location>
</feature>
<dbReference type="GO" id="GO:0005829">
    <property type="term" value="C:cytosol"/>
    <property type="evidence" value="ECO:0007669"/>
    <property type="project" value="TreeGrafter"/>
</dbReference>
<feature type="coiled-coil region" evidence="3">
    <location>
        <begin position="57"/>
        <end position="124"/>
    </location>
</feature>
<dbReference type="RefSeq" id="WP_202859538.1">
    <property type="nucleotide sequence ID" value="NZ_JAEUGD010000068.1"/>
</dbReference>
<evidence type="ECO:0000256" key="4">
    <source>
        <dbReference type="SAM" id="Phobius"/>
    </source>
</evidence>
<dbReference type="InterPro" id="IPR005632">
    <property type="entry name" value="Chaperone_Skp"/>
</dbReference>
<sequence>MKNLSLVLNIILLVAVSVLFYLHFSGEKSESQQEPSMIESAEYSVAYINADSVLSSYDFFKEMQEKLQEKGQKLEDEYKSRAQGLQKEVNDYQRNVNSLTIGQAKAVEENLMKKQQNLRMYQESLSQELIKEESKINQELYEKITSYLNDYSKSHGLQMVVKYNQGSDVLYASDSMNITNAVISGLNEAYMKEKEVGTEIKSETDTTAVK</sequence>
<comment type="similarity">
    <text evidence="1">Belongs to the Skp family.</text>
</comment>
<evidence type="ECO:0000313" key="6">
    <source>
        <dbReference type="Proteomes" id="UP000614216"/>
    </source>
</evidence>
<keyword evidence="2" id="KW-0732">Signal</keyword>
<dbReference type="GO" id="GO:0051082">
    <property type="term" value="F:unfolded protein binding"/>
    <property type="evidence" value="ECO:0007669"/>
    <property type="project" value="InterPro"/>
</dbReference>
<gene>
    <name evidence="5" type="ORF">JMN32_27015</name>
</gene>
<protein>
    <submittedName>
        <fullName evidence="5">OmpH family outer membrane protein</fullName>
    </submittedName>
</protein>
<keyword evidence="4" id="KW-0812">Transmembrane</keyword>
<dbReference type="EMBL" id="JAEUGD010000068">
    <property type="protein sequence ID" value="MBL6449994.1"/>
    <property type="molecule type" value="Genomic_DNA"/>
</dbReference>
<keyword evidence="6" id="KW-1185">Reference proteome</keyword>
<keyword evidence="4" id="KW-1133">Transmembrane helix</keyword>
<proteinExistence type="inferred from homology"/>
<dbReference type="PANTHER" id="PTHR35089">
    <property type="entry name" value="CHAPERONE PROTEIN SKP"/>
    <property type="match status" value="1"/>
</dbReference>
<evidence type="ECO:0000256" key="2">
    <source>
        <dbReference type="ARBA" id="ARBA00022729"/>
    </source>
</evidence>
<comment type="caution">
    <text evidence="5">The sequence shown here is derived from an EMBL/GenBank/DDBJ whole genome shotgun (WGS) entry which is preliminary data.</text>
</comment>
<dbReference type="GO" id="GO:0050821">
    <property type="term" value="P:protein stabilization"/>
    <property type="evidence" value="ECO:0007669"/>
    <property type="project" value="TreeGrafter"/>
</dbReference>
<dbReference type="InterPro" id="IPR024930">
    <property type="entry name" value="Skp_dom_sf"/>
</dbReference>
<evidence type="ECO:0000313" key="5">
    <source>
        <dbReference type="EMBL" id="MBL6449994.1"/>
    </source>
</evidence>
<organism evidence="5 6">
    <name type="scientific">Fulvivirga marina</name>
    <dbReference type="NCBI Taxonomy" id="2494733"/>
    <lineage>
        <taxon>Bacteria</taxon>
        <taxon>Pseudomonadati</taxon>
        <taxon>Bacteroidota</taxon>
        <taxon>Cytophagia</taxon>
        <taxon>Cytophagales</taxon>
        <taxon>Fulvivirgaceae</taxon>
        <taxon>Fulvivirga</taxon>
    </lineage>
</organism>
<dbReference type="AlphaFoldDB" id="A0A937G1B3"/>
<evidence type="ECO:0000256" key="1">
    <source>
        <dbReference type="ARBA" id="ARBA00009091"/>
    </source>
</evidence>